<dbReference type="InterPro" id="IPR015819">
    <property type="entry name" value="Lipid_transp_b-sht_shell"/>
</dbReference>
<dbReference type="PANTHER" id="PTHR23345">
    <property type="entry name" value="VITELLOGENIN-RELATED"/>
    <property type="match status" value="1"/>
</dbReference>
<reference evidence="5" key="1">
    <citation type="submission" date="2019-09" db="EMBL/GenBank/DDBJ databases">
        <title>Transcriptome expression in two lineages of Tetrastichus brontispae, implications in the parasitic wasp host-speciation.</title>
        <authorList>
            <person name="Sanchez-Garcia F.J."/>
            <person name="Hou Y."/>
            <person name="Tang B."/>
        </authorList>
    </citation>
    <scope>NUCLEOTIDE SEQUENCE</scope>
</reference>
<evidence type="ECO:0000256" key="2">
    <source>
        <dbReference type="PROSITE-ProRule" id="PRU00557"/>
    </source>
</evidence>
<dbReference type="PANTHER" id="PTHR23345:SF33">
    <property type="entry name" value="CROSSVEINLESS D"/>
    <property type="match status" value="1"/>
</dbReference>
<dbReference type="Gene3D" id="1.25.10.20">
    <property type="entry name" value="Vitellinogen, superhelical"/>
    <property type="match status" value="1"/>
</dbReference>
<dbReference type="SMART" id="SM00638">
    <property type="entry name" value="LPD_N"/>
    <property type="match status" value="1"/>
</dbReference>
<feature type="domain" description="Vitellogenin" evidence="4">
    <location>
        <begin position="29"/>
        <end position="558"/>
    </location>
</feature>
<evidence type="ECO:0000256" key="1">
    <source>
        <dbReference type="ARBA" id="ARBA00022729"/>
    </source>
</evidence>
<evidence type="ECO:0000256" key="3">
    <source>
        <dbReference type="SAM" id="SignalP"/>
    </source>
</evidence>
<keyword evidence="1 3" id="KW-0732">Signal</keyword>
<name>A0A650FXJ0_9HYME</name>
<organism evidence="5">
    <name type="scientific">Tetrastichus brontispae</name>
    <dbReference type="NCBI Taxonomy" id="2033808"/>
    <lineage>
        <taxon>Eukaryota</taxon>
        <taxon>Metazoa</taxon>
        <taxon>Ecdysozoa</taxon>
        <taxon>Arthropoda</taxon>
        <taxon>Hexapoda</taxon>
        <taxon>Insecta</taxon>
        <taxon>Pterygota</taxon>
        <taxon>Neoptera</taxon>
        <taxon>Endopterygota</taxon>
        <taxon>Hymenoptera</taxon>
        <taxon>Apocrita</taxon>
        <taxon>Proctotrupomorpha</taxon>
        <taxon>Chalcidoidea</taxon>
        <taxon>Eulophidae</taxon>
        <taxon>Tetrastichinae</taxon>
        <taxon>Tetrastichus</taxon>
    </lineage>
</organism>
<dbReference type="InterPro" id="IPR001747">
    <property type="entry name" value="Vitellogenin_N"/>
</dbReference>
<protein>
    <submittedName>
        <fullName evidence="5">Vg3</fullName>
    </submittedName>
</protein>
<feature type="chain" id="PRO_5024969640" evidence="3">
    <location>
        <begin position="27"/>
        <end position="1402"/>
    </location>
</feature>
<accession>A0A650FXJ0</accession>
<comment type="caution">
    <text evidence="2">Lacks conserved residue(s) required for the propagation of feature annotation.</text>
</comment>
<evidence type="ECO:0000259" key="4">
    <source>
        <dbReference type="PROSITE" id="PS51211"/>
    </source>
</evidence>
<dbReference type="Gene3D" id="2.30.230.10">
    <property type="entry name" value="Lipovitellin, beta-sheet shell regions, chain A"/>
    <property type="match status" value="1"/>
</dbReference>
<dbReference type="InterPro" id="IPR015816">
    <property type="entry name" value="Vitellinogen_b-sht_N"/>
</dbReference>
<dbReference type="Pfam" id="PF01347">
    <property type="entry name" value="Vitellogenin_N"/>
    <property type="match status" value="1"/>
</dbReference>
<evidence type="ECO:0000313" key="5">
    <source>
        <dbReference type="EMBL" id="QGV11546.1"/>
    </source>
</evidence>
<dbReference type="EMBL" id="MN567146">
    <property type="protein sequence ID" value="QGV11546.1"/>
    <property type="molecule type" value="mRNA"/>
</dbReference>
<dbReference type="PROSITE" id="PS51211">
    <property type="entry name" value="VITELLOGENIN"/>
    <property type="match status" value="1"/>
</dbReference>
<dbReference type="GO" id="GO:0005319">
    <property type="term" value="F:lipid transporter activity"/>
    <property type="evidence" value="ECO:0007669"/>
    <property type="project" value="InterPro"/>
</dbReference>
<dbReference type="InterPro" id="IPR050733">
    <property type="entry name" value="Vitellogenin/Apolipophorin"/>
</dbReference>
<dbReference type="InterPro" id="IPR011030">
    <property type="entry name" value="Lipovitellin_superhlx_dom"/>
</dbReference>
<dbReference type="SUPFAM" id="SSF48431">
    <property type="entry name" value="Lipovitellin-phosvitin complex, superhelical domain"/>
    <property type="match status" value="1"/>
</dbReference>
<gene>
    <name evidence="5" type="primary">vg3a</name>
</gene>
<feature type="signal peptide" evidence="3">
    <location>
        <begin position="1"/>
        <end position="26"/>
    </location>
</feature>
<dbReference type="SUPFAM" id="SSF56968">
    <property type="entry name" value="Lipovitellin-phosvitin complex, beta-sheet shell regions"/>
    <property type="match status" value="1"/>
</dbReference>
<sequence length="1402" mass="160424">MSKLSCSFGAAATLLFFVNNVITTSALQGGYEQVHTYNYAAKINVGVEGHVSEYYIDGLLKMQRDGKSNIYMLALSDLKYSSYFGVDNLPRVSESNPTDFNVLQIPFYVEYFASGQLIYAKTDKKSDQPTKEPGWSQKIKKSIASLFEFNWAEIQYQMYKNDSETTKQIYSNVGRTHGTCEGEHIVKDMSHPANPKEKFLMTTAYSLNMCDDFTRDASGYLTNYKITQSAIGEADKWDSSSIRNAYELDVIKGIPKVKRISNFESYVYSDNIDDVVFIKDNRPLFVKIRQNLILNSTSPEDRLFEDFKKNPDQFYSLYDTKTSDSRGLGDKIADLLIEARTYMEKNHLSVIDEGAEHRQVFNKILSFLKRLEPTDFTNLMSKIEKNPNSNQHRNLLVSILPYAATKHSFDFALDLISKKLISDDMAIQFLTTFPVYGPRDTHSIDRLESLVFDSDKSSLLLSSKVHEVAVTSFSQVANTRCDGDARTVKMMCLDTDAEKFVPIINDMLRAAKTTTSKLAYLSAIGHYRSGATAEYLLPIWTQKSSNAKDQDRLRLAAININILSEYIDLHDDIFYTPLHPKPDRQHVKRWVYSNLTTILKDKSESKAIRLAAYDVLISKTNYAINNFTELGGMLSDERDLYNYHLSTVEELEQVGLLDRGAKVRIDPSKTAVSSSLSKTVILKMDNLVKPEFWKSTLKLQLVPQTYLKLSLVSGEQLTNSDWRIPSMVKFEVLEKRYTELVVIKAVYLYTNFNGKNVDEGIFFDLWSLFDENSRPCYVETIEFENLPSLLELSDVLLEKIRGSFNFMYQELTSFSLKTGFGDVVFEHKYPSLVSTFMDYNWNADENYLETKIDFSLKSWSNGYSGVSMFNPLSGLTHSIRKTQLVDGQLSTSVIIKYDFSKHQFNLTIPVNVKDPESKWTGLAIYSSTTVGITDANDEISCKNCGFEIASTDGPRYNLNFHRNDYLELLASHMTYNCDPQQRLDEQTLFGNSNDDEVHAINTCGYIAMIQPNSSKPSSQIELLIDVDPGISKSMEKPWHFLPGYKLNFESSIGTRRIISNEVNHLLKLGFKMSSSQGHFSNLLQFKVVKKNDDNSNFIVCFDGKADFPETDDNHLPNEITQSKLNAFSRFKIGKSEVDDSCPSVDFAIDFDLTGEVSEMQRSVLEKSASESLCMLQHVKWLYVYLREGSYPLTEACVREMISNTTLRRYKLDLTSEQFSELSLLPALMVIKNAQDKLKEMIANSHNVDVEVKMVSPLADIRTRKRISFQADYPMRDIYKNLPNMYFSQEFVLDFLDKKINVINIYPGMMVFNNEEKPLPESNEWMKIDTGIENTPYQIYTSAANSVSISLKILFKGYELILKPKLIDSTKKSYIPQIYYNQQFFSDFRHRLHLFSSQEILFR</sequence>
<proteinExistence type="evidence at transcript level"/>